<protein>
    <recommendedName>
        <fullName evidence="1">Periplasmic copper-binding protein NosD beta helix domain-containing protein</fullName>
    </recommendedName>
</protein>
<gene>
    <name evidence="2" type="ORF">NMY3_01499</name>
</gene>
<dbReference type="InterPro" id="IPR006626">
    <property type="entry name" value="PbH1"/>
</dbReference>
<reference evidence="3" key="1">
    <citation type="submission" date="2015-10" db="EMBL/GenBank/DDBJ databases">
        <title>Niche specialization of a soil ammonia-oxidizing archaeon, Candidatus Nitrosocosmicus oleophilus.</title>
        <authorList>
            <person name="Jung M.-Y."/>
            <person name="Rhee S.-K."/>
        </authorList>
    </citation>
    <scope>NUCLEOTIDE SEQUENCE [LARGE SCALE GENOMIC DNA]</scope>
    <source>
        <strain evidence="3">MY3</strain>
    </source>
</reference>
<dbReference type="Gene3D" id="2.160.20.10">
    <property type="entry name" value="Single-stranded right-handed beta-helix, Pectin lyase-like"/>
    <property type="match status" value="1"/>
</dbReference>
<dbReference type="NCBIfam" id="TIGR03804">
    <property type="entry name" value="para_beta_helix"/>
    <property type="match status" value="1"/>
</dbReference>
<name>A0A654M809_9ARCH</name>
<evidence type="ECO:0000313" key="3">
    <source>
        <dbReference type="Proteomes" id="UP000058925"/>
    </source>
</evidence>
<feature type="domain" description="Periplasmic copper-binding protein NosD beta helix" evidence="1">
    <location>
        <begin position="5"/>
        <end position="133"/>
    </location>
</feature>
<dbReference type="GeneID" id="60421549"/>
<dbReference type="Pfam" id="PF05048">
    <property type="entry name" value="NosD"/>
    <property type="match status" value="1"/>
</dbReference>
<dbReference type="Proteomes" id="UP000058925">
    <property type="component" value="Chromosome"/>
</dbReference>
<evidence type="ECO:0000313" key="2">
    <source>
        <dbReference type="EMBL" id="ALI35702.1"/>
    </source>
</evidence>
<accession>A0A654M809</accession>
<dbReference type="InterPro" id="IPR012334">
    <property type="entry name" value="Pectin_lyas_fold"/>
</dbReference>
<keyword evidence="3" id="KW-1185">Reference proteome</keyword>
<dbReference type="AlphaFoldDB" id="A0A654M809"/>
<dbReference type="EMBL" id="CP012850">
    <property type="protein sequence ID" value="ALI35702.1"/>
    <property type="molecule type" value="Genomic_DNA"/>
</dbReference>
<proteinExistence type="predicted"/>
<dbReference type="KEGG" id="taa:NMY3_01499"/>
<dbReference type="RefSeq" id="WP_196818121.1">
    <property type="nucleotide sequence ID" value="NZ_CP012850.1"/>
</dbReference>
<dbReference type="InterPro" id="IPR007742">
    <property type="entry name" value="NosD_dom"/>
</dbReference>
<sequence>MSQKTGIKIDDSENIKINGNGIIKNFQNGLLTNSDNQINISSINLQNNEMGVFLTESRNFIIQDSYFKFNDVSIALHTDFNIELVNNTLDSDHLAGITLVGTSESTISGNKVKGSVNGIFLDGHSNSNLIDSNVT</sequence>
<dbReference type="SUPFAM" id="SSF51126">
    <property type="entry name" value="Pectin lyase-like"/>
    <property type="match status" value="1"/>
</dbReference>
<dbReference type="SMART" id="SM00710">
    <property type="entry name" value="PbH1"/>
    <property type="match status" value="4"/>
</dbReference>
<dbReference type="InterPro" id="IPR011050">
    <property type="entry name" value="Pectin_lyase_fold/virulence"/>
</dbReference>
<organism evidence="2 3">
    <name type="scientific">Candidatus Nitrosocosmicus oleophilus</name>
    <dbReference type="NCBI Taxonomy" id="1353260"/>
    <lineage>
        <taxon>Archaea</taxon>
        <taxon>Nitrososphaerota</taxon>
        <taxon>Nitrososphaeria</taxon>
        <taxon>Nitrososphaerales</taxon>
        <taxon>Nitrososphaeraceae</taxon>
        <taxon>Candidatus Nitrosocosmicus</taxon>
    </lineage>
</organism>
<evidence type="ECO:0000259" key="1">
    <source>
        <dbReference type="Pfam" id="PF05048"/>
    </source>
</evidence>
<dbReference type="InterPro" id="IPR022441">
    <property type="entry name" value="Para_beta_helix_rpt-2"/>
</dbReference>